<keyword evidence="6" id="KW-0653">Protein transport</keyword>
<name>A0A2I0BBC9_9ASPA</name>
<dbReference type="InterPro" id="IPR016024">
    <property type="entry name" value="ARM-type_fold"/>
</dbReference>
<evidence type="ECO:0000256" key="5">
    <source>
        <dbReference type="ARBA" id="ARBA00022490"/>
    </source>
</evidence>
<dbReference type="InterPro" id="IPR011989">
    <property type="entry name" value="ARM-like"/>
</dbReference>
<dbReference type="Gene3D" id="1.25.10.10">
    <property type="entry name" value="Leucine-rich Repeat Variant"/>
    <property type="match status" value="1"/>
</dbReference>
<dbReference type="SUPFAM" id="SSF48371">
    <property type="entry name" value="ARM repeat"/>
    <property type="match status" value="1"/>
</dbReference>
<dbReference type="Proteomes" id="UP000236161">
    <property type="component" value="Unassembled WGS sequence"/>
</dbReference>
<dbReference type="STRING" id="1088818.A0A2I0BBC9"/>
<gene>
    <name evidence="9" type="ORF">AXF42_Ash013221</name>
</gene>
<sequence>MQWIEPSGVVIEAIRSGRSESEFVDGCHALLSIASFTTPILFDNLLHSLRPFGTIHFLSALTNDVVNAYVVNYDEEETWTTEALDVLLETWSVIFGSTDRDKDLLTTEGKSAASKLFKGIVESHLKAASETAYNDDDTEHFVASVKKRDERLESYAIIGRMAADITIPFLTNVFSERVAYLNQVNRNSDPTCILEELYWIILMIGHILTDSGEGETVLIPEALQVGFSDSLEETQHPVVILSWAVIDFSRRCLDSETRSICFSPRLMEAVIWFLARWTDTYLMLVDGTKVHISTPSNECLEILGTESSKKILVTFAGEHKKGEIVLDIIIRIIITALTSYPGENELLALTCQKLLVALVRRKNVSIRLLSMDSWQDLARAFSKERTFFPLNARLQRSLAETLVCAASGMKDPDASNQYVRDIMRPMTSYLAEISGRNDLKVVAQKADAMYMVICLLERLIGAARATQPRTQKAVFEMGVAVMNPLITLLEAYKNQAAVVYLIIKFVVDLVDGHVTFLEAKDTSVLVGFCLQLLRIYASNNMGKISLSHSSSLWNEAQIEKYKDLRALLQLLTNLCSKEFIDFSSDDAGSPDIAEVIFVGLHIVSPLISFDLLRYPKLNRHYFALVSHMLEVYPEKVAQLTKEAFVQVIAALDFGIKHQDIDAVDMCFQAVNALASYHYREKSTGNEGLGAHLVYCLSNGTPHENILGHFLRLIMQSILFADFRMDLSGPAADALLPLLFCEQDLYQRLVQEFLEEQQIPSLRSRLANAFRSLTSSNKLSISLDRANRHRFRKNFHEFLTEISGLRIK</sequence>
<evidence type="ECO:0000256" key="8">
    <source>
        <dbReference type="ARBA" id="ARBA00040444"/>
    </source>
</evidence>
<dbReference type="GO" id="GO:0005737">
    <property type="term" value="C:cytoplasm"/>
    <property type="evidence" value="ECO:0007669"/>
    <property type="project" value="UniProtKB-SubCell"/>
</dbReference>
<proteinExistence type="inferred from homology"/>
<dbReference type="PANTHER" id="PTHR12596">
    <property type="entry name" value="EXPORTIN 4,7-RELATED"/>
    <property type="match status" value="1"/>
</dbReference>
<evidence type="ECO:0000313" key="10">
    <source>
        <dbReference type="Proteomes" id="UP000236161"/>
    </source>
</evidence>
<comment type="subcellular location">
    <subcellularLocation>
        <location evidence="2">Cytoplasm</location>
    </subcellularLocation>
    <subcellularLocation>
        <location evidence="1">Nucleus</location>
    </subcellularLocation>
</comment>
<dbReference type="GO" id="GO:0005643">
    <property type="term" value="C:nuclear pore"/>
    <property type="evidence" value="ECO:0007669"/>
    <property type="project" value="TreeGrafter"/>
</dbReference>
<organism evidence="9 10">
    <name type="scientific">Apostasia shenzhenica</name>
    <dbReference type="NCBI Taxonomy" id="1088818"/>
    <lineage>
        <taxon>Eukaryota</taxon>
        <taxon>Viridiplantae</taxon>
        <taxon>Streptophyta</taxon>
        <taxon>Embryophyta</taxon>
        <taxon>Tracheophyta</taxon>
        <taxon>Spermatophyta</taxon>
        <taxon>Magnoliopsida</taxon>
        <taxon>Liliopsida</taxon>
        <taxon>Asparagales</taxon>
        <taxon>Orchidaceae</taxon>
        <taxon>Apostasioideae</taxon>
        <taxon>Apostasia</taxon>
    </lineage>
</organism>
<dbReference type="InterPro" id="IPR044189">
    <property type="entry name" value="XPO4/7-like"/>
</dbReference>
<evidence type="ECO:0000256" key="1">
    <source>
        <dbReference type="ARBA" id="ARBA00004123"/>
    </source>
</evidence>
<keyword evidence="7" id="KW-0539">Nucleus</keyword>
<evidence type="ECO:0000256" key="7">
    <source>
        <dbReference type="ARBA" id="ARBA00023242"/>
    </source>
</evidence>
<dbReference type="AlphaFoldDB" id="A0A2I0BBC9"/>
<dbReference type="OrthoDB" id="5548448at2759"/>
<evidence type="ECO:0000256" key="4">
    <source>
        <dbReference type="ARBA" id="ARBA00022448"/>
    </source>
</evidence>
<dbReference type="GO" id="GO:0006611">
    <property type="term" value="P:protein export from nucleus"/>
    <property type="evidence" value="ECO:0007669"/>
    <property type="project" value="TreeGrafter"/>
</dbReference>
<keyword evidence="4" id="KW-0813">Transport</keyword>
<dbReference type="PANTHER" id="PTHR12596:SF1">
    <property type="entry name" value="EXPORTIN-4"/>
    <property type="match status" value="1"/>
</dbReference>
<evidence type="ECO:0000313" key="9">
    <source>
        <dbReference type="EMBL" id="PKA65100.1"/>
    </source>
</evidence>
<comment type="similarity">
    <text evidence="3">Belongs to the exportin family.</text>
</comment>
<evidence type="ECO:0000256" key="6">
    <source>
        <dbReference type="ARBA" id="ARBA00022927"/>
    </source>
</evidence>
<dbReference type="GO" id="GO:0005049">
    <property type="term" value="F:nuclear export signal receptor activity"/>
    <property type="evidence" value="ECO:0007669"/>
    <property type="project" value="InterPro"/>
</dbReference>
<evidence type="ECO:0000256" key="2">
    <source>
        <dbReference type="ARBA" id="ARBA00004496"/>
    </source>
</evidence>
<keyword evidence="10" id="KW-1185">Reference proteome</keyword>
<dbReference type="FunFam" id="1.25.10.10:FF:000287">
    <property type="entry name" value="Exportin-4 protein"/>
    <property type="match status" value="1"/>
</dbReference>
<evidence type="ECO:0000256" key="3">
    <source>
        <dbReference type="ARBA" id="ARBA00009466"/>
    </source>
</evidence>
<accession>A0A2I0BBC9</accession>
<reference evidence="9 10" key="1">
    <citation type="journal article" date="2017" name="Nature">
        <title>The Apostasia genome and the evolution of orchids.</title>
        <authorList>
            <person name="Zhang G.Q."/>
            <person name="Liu K.W."/>
            <person name="Li Z."/>
            <person name="Lohaus R."/>
            <person name="Hsiao Y.Y."/>
            <person name="Niu S.C."/>
            <person name="Wang J.Y."/>
            <person name="Lin Y.C."/>
            <person name="Xu Q."/>
            <person name="Chen L.J."/>
            <person name="Yoshida K."/>
            <person name="Fujiwara S."/>
            <person name="Wang Z.W."/>
            <person name="Zhang Y.Q."/>
            <person name="Mitsuda N."/>
            <person name="Wang M."/>
            <person name="Liu G.H."/>
            <person name="Pecoraro L."/>
            <person name="Huang H.X."/>
            <person name="Xiao X.J."/>
            <person name="Lin M."/>
            <person name="Wu X.Y."/>
            <person name="Wu W.L."/>
            <person name="Chen Y.Y."/>
            <person name="Chang S.B."/>
            <person name="Sakamoto S."/>
            <person name="Ohme-Takagi M."/>
            <person name="Yagi M."/>
            <person name="Zeng S.J."/>
            <person name="Shen C.Y."/>
            <person name="Yeh C.M."/>
            <person name="Luo Y.B."/>
            <person name="Tsai W.C."/>
            <person name="Van de Peer Y."/>
            <person name="Liu Z.J."/>
        </authorList>
    </citation>
    <scope>NUCLEOTIDE SEQUENCE [LARGE SCALE GENOMIC DNA]</scope>
    <source>
        <strain evidence="10">cv. Shenzhen</strain>
        <tissue evidence="9">Stem</tissue>
    </source>
</reference>
<protein>
    <recommendedName>
        <fullName evidence="8">Exportin-4</fullName>
    </recommendedName>
</protein>
<keyword evidence="5" id="KW-0963">Cytoplasm</keyword>
<dbReference type="EMBL" id="KZ451896">
    <property type="protein sequence ID" value="PKA65100.1"/>
    <property type="molecule type" value="Genomic_DNA"/>
</dbReference>